<name>A0ABS3I6E5_9MICO</name>
<dbReference type="Proteomes" id="UP000664617">
    <property type="component" value="Unassembled WGS sequence"/>
</dbReference>
<accession>A0ABS3I6E5</accession>
<dbReference type="Gene3D" id="3.40.630.40">
    <property type="entry name" value="Zn-dependent exopeptidases"/>
    <property type="match status" value="1"/>
</dbReference>
<gene>
    <name evidence="2" type="ORF">J0911_01245</name>
</gene>
<dbReference type="InterPro" id="IPR006311">
    <property type="entry name" value="TAT_signal"/>
</dbReference>
<dbReference type="SUPFAM" id="SSF53187">
    <property type="entry name" value="Zn-dependent exopeptidases"/>
    <property type="match status" value="1"/>
</dbReference>
<dbReference type="EMBL" id="JAFMPK010000009">
    <property type="protein sequence ID" value="MBO0607652.1"/>
    <property type="molecule type" value="Genomic_DNA"/>
</dbReference>
<protein>
    <submittedName>
        <fullName evidence="2">N-acetylmuramoyl-L-alanine amidase</fullName>
    </submittedName>
</protein>
<evidence type="ECO:0000256" key="1">
    <source>
        <dbReference type="SAM" id="SignalP"/>
    </source>
</evidence>
<keyword evidence="1" id="KW-0732">Signal</keyword>
<feature type="signal peptide" evidence="1">
    <location>
        <begin position="1"/>
        <end position="27"/>
    </location>
</feature>
<dbReference type="RefSeq" id="WP_207273572.1">
    <property type="nucleotide sequence ID" value="NZ_JAFMPK010000009.1"/>
</dbReference>
<comment type="caution">
    <text evidence="2">The sequence shown here is derived from an EMBL/GenBank/DDBJ whole genome shotgun (WGS) entry which is preliminary data.</text>
</comment>
<dbReference type="PROSITE" id="PS51318">
    <property type="entry name" value="TAT"/>
    <property type="match status" value="1"/>
</dbReference>
<reference evidence="3" key="1">
    <citation type="submission" date="2023-07" db="EMBL/GenBank/DDBJ databases">
        <title>Myceligenerans salitolerans sp. nov., a halotolerant actinomycete isolated from a salt lake in Xinjiang, China.</title>
        <authorList>
            <person name="Guan T."/>
        </authorList>
    </citation>
    <scope>NUCLEOTIDE SEQUENCE [LARGE SCALE GENOMIC DNA]</scope>
    <source>
        <strain evidence="3">XHU 5031</strain>
    </source>
</reference>
<organism evidence="2 3">
    <name type="scientific">Myceligenerans salitolerans</name>
    <dbReference type="NCBI Taxonomy" id="1230528"/>
    <lineage>
        <taxon>Bacteria</taxon>
        <taxon>Bacillati</taxon>
        <taxon>Actinomycetota</taxon>
        <taxon>Actinomycetes</taxon>
        <taxon>Micrococcales</taxon>
        <taxon>Promicromonosporaceae</taxon>
        <taxon>Myceligenerans</taxon>
    </lineage>
</organism>
<evidence type="ECO:0000313" key="3">
    <source>
        <dbReference type="Proteomes" id="UP000664617"/>
    </source>
</evidence>
<feature type="chain" id="PRO_5046188577" evidence="1">
    <location>
        <begin position="28"/>
        <end position="233"/>
    </location>
</feature>
<sequence>MTSNRRRTLARVGAVLLAAVVGVPAVAAPAAADVDYNPAGWNGKRVYLSQACHDGNDGVPGGSCITNHGCRDYSENSQSFATALHAINGVRDDRLNLLERGYRVRRGTGTLNQNVNSSNNYGADLHIPIHSNARSEKCGDTTGANHGTLMMYVSAAGRECSDSFVRWFGPGSPGTNDVRSYRSNLGELNNTNAVACYLEMEFHTWNKGRNWLLGEQDYSWRIGRSIDEYLGYP</sequence>
<keyword evidence="3" id="KW-1185">Reference proteome</keyword>
<evidence type="ECO:0000313" key="2">
    <source>
        <dbReference type="EMBL" id="MBO0607652.1"/>
    </source>
</evidence>
<proteinExistence type="predicted"/>